<sequence>MKLLSIPLIPDLDLEFIIAFDECQLVKADFIKRRGNLNKGPMHSNSQGVDLGIFGGMISEKKLSHLSEHFGNQSRGLQKVTHRLSDIFRGGESRGIGDGREFASAHTYNSRFLT</sequence>
<name>A0A9N9B7A1_9GLOM</name>
<organism evidence="1 2">
    <name type="scientific">Acaulospora morrowiae</name>
    <dbReference type="NCBI Taxonomy" id="94023"/>
    <lineage>
        <taxon>Eukaryota</taxon>
        <taxon>Fungi</taxon>
        <taxon>Fungi incertae sedis</taxon>
        <taxon>Mucoromycota</taxon>
        <taxon>Glomeromycotina</taxon>
        <taxon>Glomeromycetes</taxon>
        <taxon>Diversisporales</taxon>
        <taxon>Acaulosporaceae</taxon>
        <taxon>Acaulospora</taxon>
    </lineage>
</organism>
<protein>
    <submittedName>
        <fullName evidence="1">10214_t:CDS:1</fullName>
    </submittedName>
</protein>
<reference evidence="1" key="1">
    <citation type="submission" date="2021-06" db="EMBL/GenBank/DDBJ databases">
        <authorList>
            <person name="Kallberg Y."/>
            <person name="Tangrot J."/>
            <person name="Rosling A."/>
        </authorList>
    </citation>
    <scope>NUCLEOTIDE SEQUENCE</scope>
    <source>
        <strain evidence="1">CL551</strain>
    </source>
</reference>
<dbReference type="AlphaFoldDB" id="A0A9N9B7A1"/>
<evidence type="ECO:0000313" key="1">
    <source>
        <dbReference type="EMBL" id="CAG8553955.1"/>
    </source>
</evidence>
<keyword evidence="2" id="KW-1185">Reference proteome</keyword>
<comment type="caution">
    <text evidence="1">The sequence shown here is derived from an EMBL/GenBank/DDBJ whole genome shotgun (WGS) entry which is preliminary data.</text>
</comment>
<dbReference type="EMBL" id="CAJVPV010003533">
    <property type="protein sequence ID" value="CAG8553955.1"/>
    <property type="molecule type" value="Genomic_DNA"/>
</dbReference>
<proteinExistence type="predicted"/>
<gene>
    <name evidence="1" type="ORF">AMORRO_LOCUS5704</name>
</gene>
<evidence type="ECO:0000313" key="2">
    <source>
        <dbReference type="Proteomes" id="UP000789342"/>
    </source>
</evidence>
<dbReference type="Proteomes" id="UP000789342">
    <property type="component" value="Unassembled WGS sequence"/>
</dbReference>
<accession>A0A9N9B7A1</accession>